<gene>
    <name evidence="2" type="ORF">K505DRAFT_141422</name>
</gene>
<accession>A0A6A6WRA5</accession>
<evidence type="ECO:0000256" key="1">
    <source>
        <dbReference type="SAM" id="MobiDB-lite"/>
    </source>
</evidence>
<reference evidence="2" key="1">
    <citation type="journal article" date="2020" name="Stud. Mycol.">
        <title>101 Dothideomycetes genomes: a test case for predicting lifestyles and emergence of pathogens.</title>
        <authorList>
            <person name="Haridas S."/>
            <person name="Albert R."/>
            <person name="Binder M."/>
            <person name="Bloem J."/>
            <person name="Labutti K."/>
            <person name="Salamov A."/>
            <person name="Andreopoulos B."/>
            <person name="Baker S."/>
            <person name="Barry K."/>
            <person name="Bills G."/>
            <person name="Bluhm B."/>
            <person name="Cannon C."/>
            <person name="Castanera R."/>
            <person name="Culley D."/>
            <person name="Daum C."/>
            <person name="Ezra D."/>
            <person name="Gonzalez J."/>
            <person name="Henrissat B."/>
            <person name="Kuo A."/>
            <person name="Liang C."/>
            <person name="Lipzen A."/>
            <person name="Lutzoni F."/>
            <person name="Magnuson J."/>
            <person name="Mondo S."/>
            <person name="Nolan M."/>
            <person name="Ohm R."/>
            <person name="Pangilinan J."/>
            <person name="Park H.-J."/>
            <person name="Ramirez L."/>
            <person name="Alfaro M."/>
            <person name="Sun H."/>
            <person name="Tritt A."/>
            <person name="Yoshinaga Y."/>
            <person name="Zwiers L.-H."/>
            <person name="Turgeon B."/>
            <person name="Goodwin S."/>
            <person name="Spatafora J."/>
            <person name="Crous P."/>
            <person name="Grigoriev I."/>
        </authorList>
    </citation>
    <scope>NUCLEOTIDE SEQUENCE</scope>
    <source>
        <strain evidence="2">CBS 109.77</strain>
    </source>
</reference>
<sequence>MRWMAGGRWGAGRAGNVPKARRWEVSRGSDRRAAAAEAARDSGDAVSGAGGAVVMVTTARALAGDADSLRLVELSGARWMKPQTSPRLCWAEHRLRSPQPQHHQNAPGESATHDLRILDTRFYQRSPVQSSQLAIHAPSGPGMLTRILKRPAPTRRALVTTTMGV</sequence>
<evidence type="ECO:0000313" key="3">
    <source>
        <dbReference type="Proteomes" id="UP000799757"/>
    </source>
</evidence>
<keyword evidence="3" id="KW-1185">Reference proteome</keyword>
<organism evidence="2 3">
    <name type="scientific">Melanomma pulvis-pyrius CBS 109.77</name>
    <dbReference type="NCBI Taxonomy" id="1314802"/>
    <lineage>
        <taxon>Eukaryota</taxon>
        <taxon>Fungi</taxon>
        <taxon>Dikarya</taxon>
        <taxon>Ascomycota</taxon>
        <taxon>Pezizomycotina</taxon>
        <taxon>Dothideomycetes</taxon>
        <taxon>Pleosporomycetidae</taxon>
        <taxon>Pleosporales</taxon>
        <taxon>Melanommataceae</taxon>
        <taxon>Melanomma</taxon>
    </lineage>
</organism>
<name>A0A6A6WRA5_9PLEO</name>
<evidence type="ECO:0000313" key="2">
    <source>
        <dbReference type="EMBL" id="KAF2786622.1"/>
    </source>
</evidence>
<proteinExistence type="predicted"/>
<dbReference type="Proteomes" id="UP000799757">
    <property type="component" value="Unassembled WGS sequence"/>
</dbReference>
<dbReference type="AlphaFoldDB" id="A0A6A6WRA5"/>
<feature type="region of interest" description="Disordered" evidence="1">
    <location>
        <begin position="1"/>
        <end position="29"/>
    </location>
</feature>
<protein>
    <submittedName>
        <fullName evidence="2">Uncharacterized protein</fullName>
    </submittedName>
</protein>
<dbReference type="EMBL" id="MU002433">
    <property type="protein sequence ID" value="KAF2786622.1"/>
    <property type="molecule type" value="Genomic_DNA"/>
</dbReference>